<dbReference type="Pfam" id="PF06541">
    <property type="entry name" value="ABC_trans_CmpB"/>
    <property type="match status" value="1"/>
</dbReference>
<feature type="transmembrane region" description="Helical" evidence="1">
    <location>
        <begin position="89"/>
        <end position="112"/>
    </location>
</feature>
<evidence type="ECO:0000313" key="3">
    <source>
        <dbReference type="Proteomes" id="UP000824090"/>
    </source>
</evidence>
<keyword evidence="1" id="KW-0472">Membrane</keyword>
<feature type="transmembrane region" description="Helical" evidence="1">
    <location>
        <begin position="59"/>
        <end position="77"/>
    </location>
</feature>
<comment type="caution">
    <text evidence="2">The sequence shown here is derived from an EMBL/GenBank/DDBJ whole genome shotgun (WGS) entry which is preliminary data.</text>
</comment>
<dbReference type="EMBL" id="DVMP01000108">
    <property type="protein sequence ID" value="HIU26011.1"/>
    <property type="molecule type" value="Genomic_DNA"/>
</dbReference>
<evidence type="ECO:0000256" key="1">
    <source>
        <dbReference type="SAM" id="Phobius"/>
    </source>
</evidence>
<name>A0A9D1I0A5_9FIRM</name>
<feature type="transmembrane region" description="Helical" evidence="1">
    <location>
        <begin position="12"/>
        <end position="38"/>
    </location>
</feature>
<reference evidence="2" key="1">
    <citation type="submission" date="2020-10" db="EMBL/GenBank/DDBJ databases">
        <authorList>
            <person name="Gilroy R."/>
        </authorList>
    </citation>
    <scope>NUCLEOTIDE SEQUENCE</scope>
    <source>
        <strain evidence="2">ChiHcec3-6078</strain>
    </source>
</reference>
<dbReference type="AlphaFoldDB" id="A0A9D1I0A5"/>
<proteinExistence type="predicted"/>
<protein>
    <submittedName>
        <fullName evidence="2">ABC transporter permease</fullName>
    </submittedName>
</protein>
<gene>
    <name evidence="2" type="ORF">IAC50_05905</name>
</gene>
<evidence type="ECO:0000313" key="2">
    <source>
        <dbReference type="EMBL" id="HIU26011.1"/>
    </source>
</evidence>
<keyword evidence="1" id="KW-0812">Transmembrane</keyword>
<accession>A0A9D1I0A5</accession>
<sequence length="204" mass="23882">MLSSMALTGNEVIDTVIILVIMTAAMTLIEYIAGLIFIRGMKVRLWDYSREKFNFQGIICPKFSMAWGILGCFYYFVINPYVIDWVVWLSYHLAFSFVIGMFFGVFAIDVCYSFNVSAKIRRFAEEKEAVIKYEELKDFLGRRKEELHKKRGFMFSFNTGEPVLNELERYFENVRQQRIKKTADVKEAIRKKRGKGGKGKDEKH</sequence>
<dbReference type="Proteomes" id="UP000824090">
    <property type="component" value="Unassembled WGS sequence"/>
</dbReference>
<reference evidence="2" key="2">
    <citation type="journal article" date="2021" name="PeerJ">
        <title>Extensive microbial diversity within the chicken gut microbiome revealed by metagenomics and culture.</title>
        <authorList>
            <person name="Gilroy R."/>
            <person name="Ravi A."/>
            <person name="Getino M."/>
            <person name="Pursley I."/>
            <person name="Horton D.L."/>
            <person name="Alikhan N.F."/>
            <person name="Baker D."/>
            <person name="Gharbi K."/>
            <person name="Hall N."/>
            <person name="Watson M."/>
            <person name="Adriaenssens E.M."/>
            <person name="Foster-Nyarko E."/>
            <person name="Jarju S."/>
            <person name="Secka A."/>
            <person name="Antonio M."/>
            <person name="Oren A."/>
            <person name="Chaudhuri R.R."/>
            <person name="La Ragione R."/>
            <person name="Hildebrand F."/>
            <person name="Pallen M.J."/>
        </authorList>
    </citation>
    <scope>NUCLEOTIDE SEQUENCE</scope>
    <source>
        <strain evidence="2">ChiHcec3-6078</strain>
    </source>
</reference>
<dbReference type="InterPro" id="IPR010540">
    <property type="entry name" value="CmpB_TMEM229"/>
</dbReference>
<organism evidence="2 3">
    <name type="scientific">Candidatus Allocopromorpha excrementigallinarum</name>
    <dbReference type="NCBI Taxonomy" id="2840742"/>
    <lineage>
        <taxon>Bacteria</taxon>
        <taxon>Bacillati</taxon>
        <taxon>Bacillota</taxon>
        <taxon>Clostridia</taxon>
        <taxon>Eubacteriales</taxon>
        <taxon>Eubacteriaceae</taxon>
        <taxon>Eubacteriaceae incertae sedis</taxon>
        <taxon>Candidatus Allocopromorpha</taxon>
    </lineage>
</organism>
<feature type="non-terminal residue" evidence="2">
    <location>
        <position position="1"/>
    </location>
</feature>
<keyword evidence="1" id="KW-1133">Transmembrane helix</keyword>